<evidence type="ECO:0000313" key="3">
    <source>
        <dbReference type="Proteomes" id="UP000758611"/>
    </source>
</evidence>
<keyword evidence="1" id="KW-0812">Transmembrane</keyword>
<dbReference type="Proteomes" id="UP000758611">
    <property type="component" value="Unassembled WGS sequence"/>
</dbReference>
<proteinExistence type="predicted"/>
<evidence type="ECO:0000313" key="2">
    <source>
        <dbReference type="EMBL" id="MBF1306201.1"/>
    </source>
</evidence>
<reference evidence="2" key="1">
    <citation type="submission" date="2020-04" db="EMBL/GenBank/DDBJ databases">
        <title>Deep metagenomics examines the oral microbiome during advanced dental caries in children, revealing novel taxa and co-occurrences with host molecules.</title>
        <authorList>
            <person name="Baker J.L."/>
            <person name="Morton J.T."/>
            <person name="Dinis M."/>
            <person name="Alvarez R."/>
            <person name="Tran N.C."/>
            <person name="Knight R."/>
            <person name="Edlund A."/>
        </authorList>
    </citation>
    <scope>NUCLEOTIDE SEQUENCE</scope>
    <source>
        <strain evidence="2">JCVI_23_bin.11</strain>
    </source>
</reference>
<dbReference type="EMBL" id="JABZRE010000001">
    <property type="protein sequence ID" value="MBF1306201.1"/>
    <property type="molecule type" value="Genomic_DNA"/>
</dbReference>
<gene>
    <name evidence="2" type="ORF">HXM94_00165</name>
</gene>
<protein>
    <submittedName>
        <fullName evidence="2">Uncharacterized protein</fullName>
    </submittedName>
</protein>
<feature type="transmembrane region" description="Helical" evidence="1">
    <location>
        <begin position="127"/>
        <end position="150"/>
    </location>
</feature>
<dbReference type="RefSeq" id="WP_278476605.1">
    <property type="nucleotide sequence ID" value="NZ_JABZRE010000001.1"/>
</dbReference>
<organism evidence="2 3">
    <name type="scientific">Parvimonas micra</name>
    <dbReference type="NCBI Taxonomy" id="33033"/>
    <lineage>
        <taxon>Bacteria</taxon>
        <taxon>Bacillati</taxon>
        <taxon>Bacillota</taxon>
        <taxon>Tissierellia</taxon>
        <taxon>Tissierellales</taxon>
        <taxon>Peptoniphilaceae</taxon>
        <taxon>Parvimonas</taxon>
    </lineage>
</organism>
<keyword evidence="1" id="KW-0472">Membrane</keyword>
<feature type="transmembrane region" description="Helical" evidence="1">
    <location>
        <begin position="85"/>
        <end position="106"/>
    </location>
</feature>
<name>A0A930H2W8_9FIRM</name>
<keyword evidence="1" id="KW-1133">Transmembrane helix</keyword>
<accession>A0A930H2W8</accession>
<evidence type="ECO:0000256" key="1">
    <source>
        <dbReference type="SAM" id="Phobius"/>
    </source>
</evidence>
<comment type="caution">
    <text evidence="2">The sequence shown here is derived from an EMBL/GenBank/DDBJ whole genome shotgun (WGS) entry which is preliminary data.</text>
</comment>
<dbReference type="AlphaFoldDB" id="A0A930H2W8"/>
<sequence length="164" mass="16689">MNKLTTKLSGFKDSMESKAQFLVATTAVAISSNPVLNSVRGFAAGGSKISPKAPKIDKSGNVTFDGPSSTDPQQGVAKLLENGQFWVGVLAGFAALILVGTGIWQAMKASKLKMEGNQEAYKMASNVMIGAFIGGALMAAVAAFLAIGVVQGNNFFGGGGGATP</sequence>